<feature type="transmembrane region" description="Helical" evidence="1">
    <location>
        <begin position="6"/>
        <end position="28"/>
    </location>
</feature>
<feature type="transmembrane region" description="Helical" evidence="1">
    <location>
        <begin position="126"/>
        <end position="144"/>
    </location>
</feature>
<evidence type="ECO:0008006" key="3">
    <source>
        <dbReference type="Google" id="ProtNLM"/>
    </source>
</evidence>
<keyword evidence="1" id="KW-0472">Membrane</keyword>
<name>A0A381N3V3_9ZZZZ</name>
<dbReference type="EMBL" id="UINC01000083">
    <property type="protein sequence ID" value="SUZ48734.1"/>
    <property type="molecule type" value="Genomic_DNA"/>
</dbReference>
<evidence type="ECO:0000313" key="2">
    <source>
        <dbReference type="EMBL" id="SUZ48734.1"/>
    </source>
</evidence>
<proteinExistence type="predicted"/>
<reference evidence="2" key="1">
    <citation type="submission" date="2018-05" db="EMBL/GenBank/DDBJ databases">
        <authorList>
            <person name="Lanie J.A."/>
            <person name="Ng W.-L."/>
            <person name="Kazmierczak K.M."/>
            <person name="Andrzejewski T.M."/>
            <person name="Davidsen T.M."/>
            <person name="Wayne K.J."/>
            <person name="Tettelin H."/>
            <person name="Glass J.I."/>
            <person name="Rusch D."/>
            <person name="Podicherti R."/>
            <person name="Tsui H.-C.T."/>
            <person name="Winkler M.E."/>
        </authorList>
    </citation>
    <scope>NUCLEOTIDE SEQUENCE</scope>
</reference>
<keyword evidence="1" id="KW-1133">Transmembrane helix</keyword>
<gene>
    <name evidence="2" type="ORF">METZ01_LOCUS1588</name>
</gene>
<evidence type="ECO:0000256" key="1">
    <source>
        <dbReference type="SAM" id="Phobius"/>
    </source>
</evidence>
<organism evidence="2">
    <name type="scientific">marine metagenome</name>
    <dbReference type="NCBI Taxonomy" id="408172"/>
    <lineage>
        <taxon>unclassified sequences</taxon>
        <taxon>metagenomes</taxon>
        <taxon>ecological metagenomes</taxon>
    </lineage>
</organism>
<protein>
    <recommendedName>
        <fullName evidence="3">Cytochrome b561 bacterial/Ni-hydrogenase domain-containing protein</fullName>
    </recommendedName>
</protein>
<feature type="transmembrane region" description="Helical" evidence="1">
    <location>
        <begin position="48"/>
        <end position="67"/>
    </location>
</feature>
<feature type="transmembrane region" description="Helical" evidence="1">
    <location>
        <begin position="87"/>
        <end position="105"/>
    </location>
</feature>
<accession>A0A381N3V3</accession>
<dbReference type="AlphaFoldDB" id="A0A381N3V3"/>
<sequence length="154" mass="16913">MLNLILILHSLLRWVAIAFGLVAIGRAAAGLTKTPATWIESDAKFSRLFAISLDVQMLLGILMYLFFSTITTSAFQNMGEAMGNSVVRFWIVEHPTIMLVALVFAHIGVARARKMVNPNAKHRTTLIFLGISLALILIGTPWPGSPAERPLLPF</sequence>
<keyword evidence="1" id="KW-0812">Transmembrane</keyword>